<feature type="compositionally biased region" description="Polar residues" evidence="1">
    <location>
        <begin position="94"/>
        <end position="111"/>
    </location>
</feature>
<gene>
    <name evidence="2" type="ORF">AVEN_38457_1</name>
</gene>
<dbReference type="GO" id="GO:0006508">
    <property type="term" value="P:proteolysis"/>
    <property type="evidence" value="ECO:0007669"/>
    <property type="project" value="InterPro"/>
</dbReference>
<accession>A0A4Y2H4R9</accession>
<dbReference type="EMBL" id="BGPR01001714">
    <property type="protein sequence ID" value="GBM60121.1"/>
    <property type="molecule type" value="Genomic_DNA"/>
</dbReference>
<reference evidence="2 3" key="1">
    <citation type="journal article" date="2019" name="Sci. Rep.">
        <title>Orb-weaving spider Araneus ventricosus genome elucidates the spidroin gene catalogue.</title>
        <authorList>
            <person name="Kono N."/>
            <person name="Nakamura H."/>
            <person name="Ohtoshi R."/>
            <person name="Moran D.A.P."/>
            <person name="Shinohara A."/>
            <person name="Yoshida Y."/>
            <person name="Fujiwara M."/>
            <person name="Mori M."/>
            <person name="Tomita M."/>
            <person name="Arakawa K."/>
        </authorList>
    </citation>
    <scope>NUCLEOTIDE SEQUENCE [LARGE SCALE GENOMIC DNA]</scope>
</reference>
<feature type="region of interest" description="Disordered" evidence="1">
    <location>
        <begin position="64"/>
        <end position="113"/>
    </location>
</feature>
<evidence type="ECO:0000313" key="3">
    <source>
        <dbReference type="Proteomes" id="UP000499080"/>
    </source>
</evidence>
<feature type="compositionally biased region" description="Basic and acidic residues" evidence="1">
    <location>
        <begin position="64"/>
        <end position="77"/>
    </location>
</feature>
<dbReference type="InterPro" id="IPR001969">
    <property type="entry name" value="Aspartic_peptidase_AS"/>
</dbReference>
<dbReference type="AlphaFoldDB" id="A0A4Y2H4R9"/>
<proteinExistence type="predicted"/>
<evidence type="ECO:0000256" key="1">
    <source>
        <dbReference type="SAM" id="MobiDB-lite"/>
    </source>
</evidence>
<dbReference type="PROSITE" id="PS00141">
    <property type="entry name" value="ASP_PROTEASE"/>
    <property type="match status" value="1"/>
</dbReference>
<organism evidence="2 3">
    <name type="scientific">Araneus ventricosus</name>
    <name type="common">Orbweaver spider</name>
    <name type="synonym">Epeira ventricosa</name>
    <dbReference type="NCBI Taxonomy" id="182803"/>
    <lineage>
        <taxon>Eukaryota</taxon>
        <taxon>Metazoa</taxon>
        <taxon>Ecdysozoa</taxon>
        <taxon>Arthropoda</taxon>
        <taxon>Chelicerata</taxon>
        <taxon>Arachnida</taxon>
        <taxon>Araneae</taxon>
        <taxon>Araneomorphae</taxon>
        <taxon>Entelegynae</taxon>
        <taxon>Araneoidea</taxon>
        <taxon>Araneidae</taxon>
        <taxon>Araneus</taxon>
    </lineage>
</organism>
<sequence length="230" mass="26578">MGPKFETYEHFLDEWSTISSSEELSEKFEEYQDIKKTLRQKSTGAYFKNKQDFKGAEKYRKFESSRKFEHNRADKKLSASTSYNRHHGSHATGYGNQQRSYENSNRGYSRNNGEREIFKSQRSKTSLNKLLQISKIQKVPEKELNAAKPKKASNSTKETNKSAETCAIIEKESLRTKEIMFGNKKVTALIDTGSTVSLLRENTSRRIIDPTKLAKNKILLTELVKHKLLR</sequence>
<protein>
    <recommendedName>
        <fullName evidence="4">Peptidase A2 domain-containing protein</fullName>
    </recommendedName>
</protein>
<evidence type="ECO:0000313" key="2">
    <source>
        <dbReference type="EMBL" id="GBM60121.1"/>
    </source>
</evidence>
<keyword evidence="3" id="KW-1185">Reference proteome</keyword>
<dbReference type="Proteomes" id="UP000499080">
    <property type="component" value="Unassembled WGS sequence"/>
</dbReference>
<name>A0A4Y2H4R9_ARAVE</name>
<evidence type="ECO:0008006" key="4">
    <source>
        <dbReference type="Google" id="ProtNLM"/>
    </source>
</evidence>
<dbReference type="GO" id="GO:0004190">
    <property type="term" value="F:aspartic-type endopeptidase activity"/>
    <property type="evidence" value="ECO:0007669"/>
    <property type="project" value="InterPro"/>
</dbReference>
<comment type="caution">
    <text evidence="2">The sequence shown here is derived from an EMBL/GenBank/DDBJ whole genome shotgun (WGS) entry which is preliminary data.</text>
</comment>